<dbReference type="InterPro" id="IPR020518">
    <property type="entry name" value="Tscrpt_reg_PrtN"/>
</dbReference>
<evidence type="ECO:0000313" key="1">
    <source>
        <dbReference type="EMBL" id="SDS02009.1"/>
    </source>
</evidence>
<dbReference type="OrthoDB" id="982642at2"/>
<keyword evidence="2" id="KW-1185">Reference proteome</keyword>
<dbReference type="Proteomes" id="UP000243426">
    <property type="component" value="Chromosome I"/>
</dbReference>
<evidence type="ECO:0000313" key="2">
    <source>
        <dbReference type="Proteomes" id="UP000243426"/>
    </source>
</evidence>
<dbReference type="GO" id="GO:0006355">
    <property type="term" value="P:regulation of DNA-templated transcription"/>
    <property type="evidence" value="ECO:0007669"/>
    <property type="project" value="InterPro"/>
</dbReference>
<reference evidence="2" key="1">
    <citation type="submission" date="2016-10" db="EMBL/GenBank/DDBJ databases">
        <authorList>
            <person name="Varghese N."/>
            <person name="Submissions S."/>
        </authorList>
    </citation>
    <scope>NUCLEOTIDE SEQUENCE [LARGE SCALE GENOMIC DNA]</scope>
    <source>
        <strain evidence="2">2SM5</strain>
    </source>
</reference>
<dbReference type="AlphaFoldDB" id="A0A1H1NUG0"/>
<organism evidence="1 2">
    <name type="scientific">Halopseudomonas litoralis</name>
    <dbReference type="NCBI Taxonomy" id="797277"/>
    <lineage>
        <taxon>Bacteria</taxon>
        <taxon>Pseudomonadati</taxon>
        <taxon>Pseudomonadota</taxon>
        <taxon>Gammaproteobacteria</taxon>
        <taxon>Pseudomonadales</taxon>
        <taxon>Pseudomonadaceae</taxon>
        <taxon>Halopseudomonas</taxon>
    </lineage>
</organism>
<dbReference type="EMBL" id="LT629748">
    <property type="protein sequence ID" value="SDS02009.1"/>
    <property type="molecule type" value="Genomic_DNA"/>
</dbReference>
<proteinExistence type="predicted"/>
<gene>
    <name evidence="1" type="ORF">SAMN05216198_1001</name>
</gene>
<dbReference type="STRING" id="797277.SAMN05216198_1001"/>
<sequence length="92" mass="10423">MNTLFLLMAQYDGLAIVPLDVVCKDYFQHLTPEKLLRKVAVGEIDLPITRIEGSQKAAKGVHLQDLASYLDEQRRRAVTENDKLHGRYKKAG</sequence>
<dbReference type="RefSeq" id="WP_090272309.1">
    <property type="nucleotide sequence ID" value="NZ_LT629748.1"/>
</dbReference>
<dbReference type="Pfam" id="PF11112">
    <property type="entry name" value="PyocinActivator"/>
    <property type="match status" value="1"/>
</dbReference>
<name>A0A1H1NUG0_9GAMM</name>
<accession>A0A1H1NUG0</accession>
<protein>
    <submittedName>
        <fullName evidence="1">Pyocin activator protein PrtN</fullName>
    </submittedName>
</protein>